<keyword evidence="1" id="KW-0472">Membrane</keyword>
<dbReference type="PROSITE" id="PS50887">
    <property type="entry name" value="GGDEF"/>
    <property type="match status" value="1"/>
</dbReference>
<dbReference type="Pfam" id="PF00990">
    <property type="entry name" value="GGDEF"/>
    <property type="match status" value="1"/>
</dbReference>
<dbReference type="InterPro" id="IPR000160">
    <property type="entry name" value="GGDEF_dom"/>
</dbReference>
<evidence type="ECO:0000259" key="3">
    <source>
        <dbReference type="PROSITE" id="PS50887"/>
    </source>
</evidence>
<dbReference type="InterPro" id="IPR035919">
    <property type="entry name" value="EAL_sf"/>
</dbReference>
<dbReference type="Proteomes" id="UP000681594">
    <property type="component" value="Unassembled WGS sequence"/>
</dbReference>
<dbReference type="EMBL" id="JAGIZB010000017">
    <property type="protein sequence ID" value="MBP0446506.1"/>
    <property type="molecule type" value="Genomic_DNA"/>
</dbReference>
<evidence type="ECO:0000256" key="1">
    <source>
        <dbReference type="PROSITE-ProRule" id="PRU00244"/>
    </source>
</evidence>
<dbReference type="PANTHER" id="PTHR44757:SF2">
    <property type="entry name" value="BIOFILM ARCHITECTURE MAINTENANCE PROTEIN MBAA"/>
    <property type="match status" value="1"/>
</dbReference>
<dbReference type="PROSITE" id="PS50883">
    <property type="entry name" value="EAL"/>
    <property type="match status" value="1"/>
</dbReference>
<dbReference type="InterPro" id="IPR005330">
    <property type="entry name" value="MHYT_dom"/>
</dbReference>
<dbReference type="NCBIfam" id="TIGR00254">
    <property type="entry name" value="GGDEF"/>
    <property type="match status" value="1"/>
</dbReference>
<dbReference type="InterPro" id="IPR001633">
    <property type="entry name" value="EAL_dom"/>
</dbReference>
<evidence type="ECO:0000259" key="2">
    <source>
        <dbReference type="PROSITE" id="PS50883"/>
    </source>
</evidence>
<dbReference type="SMART" id="SM00267">
    <property type="entry name" value="GGDEF"/>
    <property type="match status" value="1"/>
</dbReference>
<feature type="transmembrane region" description="Helical" evidence="1">
    <location>
        <begin position="114"/>
        <end position="134"/>
    </location>
</feature>
<dbReference type="InterPro" id="IPR029787">
    <property type="entry name" value="Nucleotide_cyclase"/>
</dbReference>
<keyword evidence="1" id="KW-1133">Transmembrane helix</keyword>
<dbReference type="Gene3D" id="3.20.20.450">
    <property type="entry name" value="EAL domain"/>
    <property type="match status" value="1"/>
</dbReference>
<evidence type="ECO:0000313" key="6">
    <source>
        <dbReference type="Proteomes" id="UP000681594"/>
    </source>
</evidence>
<dbReference type="Pfam" id="PF03707">
    <property type="entry name" value="MHYT"/>
    <property type="match status" value="3"/>
</dbReference>
<dbReference type="Pfam" id="PF00563">
    <property type="entry name" value="EAL"/>
    <property type="match status" value="1"/>
</dbReference>
<dbReference type="Gene3D" id="3.30.70.270">
    <property type="match status" value="1"/>
</dbReference>
<dbReference type="SMART" id="SM00052">
    <property type="entry name" value="EAL"/>
    <property type="match status" value="1"/>
</dbReference>
<evidence type="ECO:0000313" key="5">
    <source>
        <dbReference type="EMBL" id="MBP0446506.1"/>
    </source>
</evidence>
<feature type="domain" description="MHYT" evidence="4">
    <location>
        <begin position="12"/>
        <end position="199"/>
    </location>
</feature>
<sequence length="693" mass="73209">MMTVIGCITQSHNLALVLVAAAVCAAGSWSTVHLHGRAARTAGPQRAGWHFLSAVVSGAAIWCTHFVAMLGFDPGVPVSFDPVITILSLLIAMGGAQAAFIISAGGWGRAAPLLGGALLGLAIAAMHYTGMLAYRVQGILTWNPSAVVASVLLATFFSAASLHLAVRPGRRLDQPLAVLSLMLGITSLHFTGMAALTVSPLPLPEGGTDPATLVALALAVSLVAFIVVGAGVASYLIDDNARAETRRQLSELAHTDLLTGLPNREAFRIHLEQEIAAAARGGFRLALLSLDLDGFRGINEAHGHAAGDQALRGLARRISVLTGPGEFFARIGADEFVALKRMEEDAALDEFLARIRLALGLPLRIEAETIPLSASIGVALFPQDAQTDNALVTCAGLARSRARAEGAGQLRHYERLMEESARARRQLVADLREAVEAGQLSVHYQPQVRVSTGELRGFEALLRWTHPARGPVSPAEFIPLAEEHGLIGPIGQWVLRRACADAAAWAEPLKIAVNLSPAQLSDAGLPKLIQDTLQETGLAAERLELELTETMILGDRERALQSLAQISALGVSIALDDFGTGYSSLDTLRAFPFSKIKLDRSFMREVEASPQAVAIIRAVLALGRSLGILVLAEGIETEGQLAILRAEGCDEAQGYLHGRPVPVEALLAEGRVTLGAGQPAVPGQRRGRLMAVA</sequence>
<feature type="transmembrane region" description="Helical" evidence="1">
    <location>
        <begin position="178"/>
        <end position="201"/>
    </location>
</feature>
<feature type="transmembrane region" description="Helical" evidence="1">
    <location>
        <begin position="146"/>
        <end position="166"/>
    </location>
</feature>
<dbReference type="InterPro" id="IPR043128">
    <property type="entry name" value="Rev_trsase/Diguanyl_cyclase"/>
</dbReference>
<organism evidence="5 6">
    <name type="scientific">Pararoseomonas baculiformis</name>
    <dbReference type="NCBI Taxonomy" id="2820812"/>
    <lineage>
        <taxon>Bacteria</taxon>
        <taxon>Pseudomonadati</taxon>
        <taxon>Pseudomonadota</taxon>
        <taxon>Alphaproteobacteria</taxon>
        <taxon>Acetobacterales</taxon>
        <taxon>Acetobacteraceae</taxon>
        <taxon>Pararoseomonas</taxon>
    </lineage>
</organism>
<dbReference type="CDD" id="cd01949">
    <property type="entry name" value="GGDEF"/>
    <property type="match status" value="1"/>
</dbReference>
<reference evidence="5 6" key="1">
    <citation type="submission" date="2021-03" db="EMBL/GenBank/DDBJ databases">
        <authorList>
            <person name="So Y."/>
        </authorList>
    </citation>
    <scope>NUCLEOTIDE SEQUENCE [LARGE SCALE GENOMIC DNA]</scope>
    <source>
        <strain evidence="5 6">SSH11</strain>
    </source>
</reference>
<dbReference type="PROSITE" id="PS50924">
    <property type="entry name" value="MHYT"/>
    <property type="match status" value="1"/>
</dbReference>
<comment type="caution">
    <text evidence="5">The sequence shown here is derived from an EMBL/GenBank/DDBJ whole genome shotgun (WGS) entry which is preliminary data.</text>
</comment>
<dbReference type="InterPro" id="IPR052155">
    <property type="entry name" value="Biofilm_reg_signaling"/>
</dbReference>
<keyword evidence="1" id="KW-0812">Transmembrane</keyword>
<dbReference type="CDD" id="cd01948">
    <property type="entry name" value="EAL"/>
    <property type="match status" value="1"/>
</dbReference>
<protein>
    <submittedName>
        <fullName evidence="5">EAL domain-containing protein</fullName>
    </submittedName>
</protein>
<proteinExistence type="predicted"/>
<evidence type="ECO:0000259" key="4">
    <source>
        <dbReference type="PROSITE" id="PS50924"/>
    </source>
</evidence>
<name>A0ABS4AHN1_9PROT</name>
<dbReference type="PANTHER" id="PTHR44757">
    <property type="entry name" value="DIGUANYLATE CYCLASE DGCP"/>
    <property type="match status" value="1"/>
</dbReference>
<keyword evidence="6" id="KW-1185">Reference proteome</keyword>
<dbReference type="SUPFAM" id="SSF141868">
    <property type="entry name" value="EAL domain-like"/>
    <property type="match status" value="1"/>
</dbReference>
<feature type="domain" description="EAL" evidence="2">
    <location>
        <begin position="424"/>
        <end position="674"/>
    </location>
</feature>
<feature type="domain" description="GGDEF" evidence="3">
    <location>
        <begin position="283"/>
        <end position="415"/>
    </location>
</feature>
<dbReference type="SUPFAM" id="SSF55073">
    <property type="entry name" value="Nucleotide cyclase"/>
    <property type="match status" value="1"/>
</dbReference>
<dbReference type="RefSeq" id="WP_209380770.1">
    <property type="nucleotide sequence ID" value="NZ_JAGIZB010000017.1"/>
</dbReference>
<feature type="transmembrane region" description="Helical" evidence="1">
    <location>
        <begin position="47"/>
        <end position="71"/>
    </location>
</feature>
<feature type="transmembrane region" description="Helical" evidence="1">
    <location>
        <begin position="12"/>
        <end position="35"/>
    </location>
</feature>
<accession>A0ABS4AHN1</accession>
<gene>
    <name evidence="5" type="ORF">J8J14_17155</name>
</gene>
<feature type="transmembrane region" description="Helical" evidence="1">
    <location>
        <begin position="83"/>
        <end position="102"/>
    </location>
</feature>
<feature type="transmembrane region" description="Helical" evidence="1">
    <location>
        <begin position="213"/>
        <end position="237"/>
    </location>
</feature>